<dbReference type="EMBL" id="MU393422">
    <property type="protein sequence ID" value="KAI4870833.1"/>
    <property type="molecule type" value="Genomic_DNA"/>
</dbReference>
<evidence type="ECO:0000313" key="2">
    <source>
        <dbReference type="Proteomes" id="UP001497700"/>
    </source>
</evidence>
<reference evidence="1 2" key="1">
    <citation type="journal article" date="2022" name="New Phytol.">
        <title>Ecological generalism drives hyperdiversity of secondary metabolite gene clusters in xylarialean endophytes.</title>
        <authorList>
            <person name="Franco M.E.E."/>
            <person name="Wisecaver J.H."/>
            <person name="Arnold A.E."/>
            <person name="Ju Y.M."/>
            <person name="Slot J.C."/>
            <person name="Ahrendt S."/>
            <person name="Moore L.P."/>
            <person name="Eastman K.E."/>
            <person name="Scott K."/>
            <person name="Konkel Z."/>
            <person name="Mondo S.J."/>
            <person name="Kuo A."/>
            <person name="Hayes R.D."/>
            <person name="Haridas S."/>
            <person name="Andreopoulos B."/>
            <person name="Riley R."/>
            <person name="LaButti K."/>
            <person name="Pangilinan J."/>
            <person name="Lipzen A."/>
            <person name="Amirebrahimi M."/>
            <person name="Yan J."/>
            <person name="Adam C."/>
            <person name="Keymanesh K."/>
            <person name="Ng V."/>
            <person name="Louie K."/>
            <person name="Northen T."/>
            <person name="Drula E."/>
            <person name="Henrissat B."/>
            <person name="Hsieh H.M."/>
            <person name="Youens-Clark K."/>
            <person name="Lutzoni F."/>
            <person name="Miadlikowska J."/>
            <person name="Eastwood D.C."/>
            <person name="Hamelin R.C."/>
            <person name="Grigoriev I.V."/>
            <person name="U'Ren J.M."/>
        </authorList>
    </citation>
    <scope>NUCLEOTIDE SEQUENCE [LARGE SCALE GENOMIC DNA]</scope>
    <source>
        <strain evidence="1 2">CBS 119005</strain>
    </source>
</reference>
<proteinExistence type="predicted"/>
<protein>
    <submittedName>
        <fullName evidence="1">Uncharacterized protein</fullName>
    </submittedName>
</protein>
<comment type="caution">
    <text evidence="1">The sequence shown here is derived from an EMBL/GenBank/DDBJ whole genome shotgun (WGS) entry which is preliminary data.</text>
</comment>
<sequence>MAFPPRPILKRRSSWDRTTPAKIRCTEQSSSASATAATAAAVAVITFSDVAINMETGERVLPSSRSRAEFIQAAEERRSSHMLELFRAREEAIRAEIEAASRRGFGNYSSDEEFFINGDDDGEVSYSDGSDDDDDEGEEGEEEEVEVEWFGNVKFDGERGGEAAAAVGGGDDDEFEIVFEAEETSDEEGHDGSDEWDEDEDDEDEDMDTEGGCKL</sequence>
<organism evidence="1 2">
    <name type="scientific">Hypoxylon rubiginosum</name>
    <dbReference type="NCBI Taxonomy" id="110542"/>
    <lineage>
        <taxon>Eukaryota</taxon>
        <taxon>Fungi</taxon>
        <taxon>Dikarya</taxon>
        <taxon>Ascomycota</taxon>
        <taxon>Pezizomycotina</taxon>
        <taxon>Sordariomycetes</taxon>
        <taxon>Xylariomycetidae</taxon>
        <taxon>Xylariales</taxon>
        <taxon>Hypoxylaceae</taxon>
        <taxon>Hypoxylon</taxon>
    </lineage>
</organism>
<accession>A0ACB9ZGP1</accession>
<feature type="non-terminal residue" evidence="1">
    <location>
        <position position="215"/>
    </location>
</feature>
<dbReference type="Proteomes" id="UP001497700">
    <property type="component" value="Unassembled WGS sequence"/>
</dbReference>
<keyword evidence="2" id="KW-1185">Reference proteome</keyword>
<name>A0ACB9ZGP1_9PEZI</name>
<evidence type="ECO:0000313" key="1">
    <source>
        <dbReference type="EMBL" id="KAI4870833.1"/>
    </source>
</evidence>
<gene>
    <name evidence="1" type="ORF">F4820DRAFT_402086</name>
</gene>